<dbReference type="Proteomes" id="UP001642360">
    <property type="component" value="Unassembled WGS sequence"/>
</dbReference>
<name>A0ABC8RX32_9AQUA</name>
<protein>
    <recommendedName>
        <fullName evidence="5">NLE domain-containing protein</fullName>
    </recommendedName>
</protein>
<evidence type="ECO:0000256" key="4">
    <source>
        <dbReference type="ARBA" id="ARBA00023242"/>
    </source>
</evidence>
<keyword evidence="7" id="KW-1185">Reference proteome</keyword>
<comment type="subcellular location">
    <subcellularLocation>
        <location evidence="1">Nucleus</location>
    </subcellularLocation>
</comment>
<dbReference type="Pfam" id="PF08154">
    <property type="entry name" value="NLE"/>
    <property type="match status" value="1"/>
</dbReference>
<evidence type="ECO:0000259" key="5">
    <source>
        <dbReference type="Pfam" id="PF08154"/>
    </source>
</evidence>
<dbReference type="GO" id="GO:0005634">
    <property type="term" value="C:nucleus"/>
    <property type="evidence" value="ECO:0007669"/>
    <property type="project" value="UniProtKB-SubCell"/>
</dbReference>
<accession>A0ABC8RX32</accession>
<sequence length="111" mass="12500">MELEVGVEGQRELNNSVMSQLTDPEGNSLGAPMYLPQNAGPKELQQIVNKLLNNGDKLSYAFYISNQELVVQLGSYLQKNKFSVEKVRTIVYQPQAVFRIRPVSRRSSTIV</sequence>
<evidence type="ECO:0000313" key="7">
    <source>
        <dbReference type="Proteomes" id="UP001642360"/>
    </source>
</evidence>
<dbReference type="InterPro" id="IPR012972">
    <property type="entry name" value="NLE"/>
</dbReference>
<evidence type="ECO:0000313" key="6">
    <source>
        <dbReference type="EMBL" id="CAK9147534.1"/>
    </source>
</evidence>
<dbReference type="PANTHER" id="PTHR19848:SF0">
    <property type="entry name" value="NOTCHLESS PROTEIN HOMOLOG 1"/>
    <property type="match status" value="1"/>
</dbReference>
<dbReference type="EMBL" id="CAUOFW020001691">
    <property type="protein sequence ID" value="CAK9147534.1"/>
    <property type="molecule type" value="Genomic_DNA"/>
</dbReference>
<keyword evidence="4" id="KW-0539">Nucleus</keyword>
<keyword evidence="3" id="KW-0677">Repeat</keyword>
<dbReference type="AlphaFoldDB" id="A0ABC8RX32"/>
<gene>
    <name evidence="6" type="ORF">ILEXP_LOCUS15439</name>
</gene>
<feature type="non-terminal residue" evidence="6">
    <location>
        <position position="111"/>
    </location>
</feature>
<keyword evidence="2" id="KW-0853">WD repeat</keyword>
<reference evidence="6 7" key="1">
    <citation type="submission" date="2024-02" db="EMBL/GenBank/DDBJ databases">
        <authorList>
            <person name="Vignale AGUSTIN F."/>
            <person name="Sosa J E."/>
            <person name="Modenutti C."/>
        </authorList>
    </citation>
    <scope>NUCLEOTIDE SEQUENCE [LARGE SCALE GENOMIC DNA]</scope>
</reference>
<proteinExistence type="predicted"/>
<evidence type="ECO:0000256" key="3">
    <source>
        <dbReference type="ARBA" id="ARBA00022737"/>
    </source>
</evidence>
<organism evidence="6 7">
    <name type="scientific">Ilex paraguariensis</name>
    <name type="common">yerba mate</name>
    <dbReference type="NCBI Taxonomy" id="185542"/>
    <lineage>
        <taxon>Eukaryota</taxon>
        <taxon>Viridiplantae</taxon>
        <taxon>Streptophyta</taxon>
        <taxon>Embryophyta</taxon>
        <taxon>Tracheophyta</taxon>
        <taxon>Spermatophyta</taxon>
        <taxon>Magnoliopsida</taxon>
        <taxon>eudicotyledons</taxon>
        <taxon>Gunneridae</taxon>
        <taxon>Pentapetalae</taxon>
        <taxon>asterids</taxon>
        <taxon>campanulids</taxon>
        <taxon>Aquifoliales</taxon>
        <taxon>Aquifoliaceae</taxon>
        <taxon>Ilex</taxon>
    </lineage>
</organism>
<comment type="caution">
    <text evidence="6">The sequence shown here is derived from an EMBL/GenBank/DDBJ whole genome shotgun (WGS) entry which is preliminary data.</text>
</comment>
<evidence type="ECO:0000256" key="2">
    <source>
        <dbReference type="ARBA" id="ARBA00022574"/>
    </source>
</evidence>
<feature type="domain" description="NLE" evidence="5">
    <location>
        <begin position="20"/>
        <end position="77"/>
    </location>
</feature>
<evidence type="ECO:0000256" key="1">
    <source>
        <dbReference type="ARBA" id="ARBA00004123"/>
    </source>
</evidence>
<dbReference type="PANTHER" id="PTHR19848">
    <property type="entry name" value="WD40 REPEAT PROTEIN"/>
    <property type="match status" value="1"/>
</dbReference>